<dbReference type="EMBL" id="CM055737">
    <property type="protein sequence ID" value="KAJ8006273.1"/>
    <property type="molecule type" value="Genomic_DNA"/>
</dbReference>
<dbReference type="Proteomes" id="UP001157502">
    <property type="component" value="Chromosome 10"/>
</dbReference>
<comment type="caution">
    <text evidence="1">The sequence shown here is derived from an EMBL/GenBank/DDBJ whole genome shotgun (WGS) entry which is preliminary data.</text>
</comment>
<sequence length="620" mass="70859">MVVDYNLLEVMLANPLDRLTIVHWLEETDHVVTNKKSVQEIATQHATFITKKKTPAECTTVLNAARVKFLEVFRKANESLPISSEEQRWYLYYLEALFILKHMQRPAVVRNMTVEEWCRRKVEHGSHGRMSVIGIKENKTGAVATICLDEEEEAWMNTYYRHIRSVFLKNSDREIDEESERFFINSSGLPIINPSNDIRLFQKRNKVQSVSGRQARKDLEMSSFSSAHKVLVEEYLTHSAAAEKHQLLKTTETDTLGNEVISDIINTTGAETSTTHDDIPESEAHQMFRNSFPVTVSGKPPLKKARKELVGSHDKACYDKWRGLQRDLRIKDAIDHFPCRRPSEMQVKRYIDSQDWLTNKIPPKDVVSSWKPAEQTMEALDSPAILKLVRTQNWKGLLVTDDVRKGKTVMTTRVFQKDEVVCDYHGTQISKAEGTKRLMATDQDAMGYIFFYRNSRGQARCIDAQTVPCPCHPDQATFGRLINHSRKNYNLKPIAATIQIDGKDQDIIYLKATRRIGINQVDEALNCNQTARPTDRYAPAAPGTPKEGPRTETHRGKCPARDIVDYLELGPSGRPARREEPKRDERAGPPMQVTFSNRLEVGLRHPEATECTWGTPKHQH</sequence>
<reference evidence="1" key="1">
    <citation type="submission" date="2021-05" db="EMBL/GenBank/DDBJ databases">
        <authorList>
            <person name="Pan Q."/>
            <person name="Jouanno E."/>
            <person name="Zahm M."/>
            <person name="Klopp C."/>
            <person name="Cabau C."/>
            <person name="Louis A."/>
            <person name="Berthelot C."/>
            <person name="Parey E."/>
            <person name="Roest Crollius H."/>
            <person name="Montfort J."/>
            <person name="Robinson-Rechavi M."/>
            <person name="Bouchez O."/>
            <person name="Lampietro C."/>
            <person name="Lopez Roques C."/>
            <person name="Donnadieu C."/>
            <person name="Postlethwait J."/>
            <person name="Bobe J."/>
            <person name="Dillon D."/>
            <person name="Chandos A."/>
            <person name="von Hippel F."/>
            <person name="Guiguen Y."/>
        </authorList>
    </citation>
    <scope>NUCLEOTIDE SEQUENCE</scope>
    <source>
        <strain evidence="1">YG-Jan2019</strain>
    </source>
</reference>
<evidence type="ECO:0000313" key="2">
    <source>
        <dbReference type="Proteomes" id="UP001157502"/>
    </source>
</evidence>
<protein>
    <submittedName>
        <fullName evidence="1">Uncharacterized protein</fullName>
    </submittedName>
</protein>
<accession>A0ACC2GRM3</accession>
<keyword evidence="2" id="KW-1185">Reference proteome</keyword>
<gene>
    <name evidence="1" type="ORF">DPEC_G00126580</name>
</gene>
<proteinExistence type="predicted"/>
<name>A0ACC2GRM3_DALPE</name>
<evidence type="ECO:0000313" key="1">
    <source>
        <dbReference type="EMBL" id="KAJ8006273.1"/>
    </source>
</evidence>
<organism evidence="1 2">
    <name type="scientific">Dallia pectoralis</name>
    <name type="common">Alaska blackfish</name>
    <dbReference type="NCBI Taxonomy" id="75939"/>
    <lineage>
        <taxon>Eukaryota</taxon>
        <taxon>Metazoa</taxon>
        <taxon>Chordata</taxon>
        <taxon>Craniata</taxon>
        <taxon>Vertebrata</taxon>
        <taxon>Euteleostomi</taxon>
        <taxon>Actinopterygii</taxon>
        <taxon>Neopterygii</taxon>
        <taxon>Teleostei</taxon>
        <taxon>Protacanthopterygii</taxon>
        <taxon>Esociformes</taxon>
        <taxon>Umbridae</taxon>
        <taxon>Dallia</taxon>
    </lineage>
</organism>